<protein>
    <submittedName>
        <fullName evidence="3">Transposon Ty3-I Gag-Pol polyprotein</fullName>
    </submittedName>
</protein>
<dbReference type="GO" id="GO:0003676">
    <property type="term" value="F:nucleic acid binding"/>
    <property type="evidence" value="ECO:0007669"/>
    <property type="project" value="InterPro"/>
</dbReference>
<dbReference type="Pfam" id="PF00078">
    <property type="entry name" value="RVT_1"/>
    <property type="match status" value="1"/>
</dbReference>
<gene>
    <name evidence="3" type="ORF">P5673_032815</name>
</gene>
<evidence type="ECO:0000313" key="3">
    <source>
        <dbReference type="EMBL" id="KAK2547314.1"/>
    </source>
</evidence>
<dbReference type="InterPro" id="IPR012337">
    <property type="entry name" value="RNaseH-like_sf"/>
</dbReference>
<dbReference type="PANTHER" id="PTHR37984:SF7">
    <property type="entry name" value="INTEGRASE CATALYTIC DOMAIN-CONTAINING PROTEIN"/>
    <property type="match status" value="1"/>
</dbReference>
<organism evidence="3 4">
    <name type="scientific">Acropora cervicornis</name>
    <name type="common">Staghorn coral</name>
    <dbReference type="NCBI Taxonomy" id="6130"/>
    <lineage>
        <taxon>Eukaryota</taxon>
        <taxon>Metazoa</taxon>
        <taxon>Cnidaria</taxon>
        <taxon>Anthozoa</taxon>
        <taxon>Hexacorallia</taxon>
        <taxon>Scleractinia</taxon>
        <taxon>Astrocoeniina</taxon>
        <taxon>Acroporidae</taxon>
        <taxon>Acropora</taxon>
    </lineage>
</organism>
<dbReference type="CDD" id="cd09274">
    <property type="entry name" value="RNase_HI_RT_Ty3"/>
    <property type="match status" value="1"/>
</dbReference>
<reference evidence="3" key="2">
    <citation type="journal article" date="2023" name="Science">
        <title>Genomic signatures of disease resistance in endangered staghorn corals.</title>
        <authorList>
            <person name="Vollmer S.V."/>
            <person name="Selwyn J.D."/>
            <person name="Despard B.A."/>
            <person name="Roesel C.L."/>
        </authorList>
    </citation>
    <scope>NUCLEOTIDE SEQUENCE</scope>
    <source>
        <strain evidence="3">K2</strain>
    </source>
</reference>
<dbReference type="PROSITE" id="PS50994">
    <property type="entry name" value="INTEGRASE"/>
    <property type="match status" value="1"/>
</dbReference>
<dbReference type="InterPro" id="IPR041577">
    <property type="entry name" value="RT_RNaseH_2"/>
</dbReference>
<evidence type="ECO:0000256" key="1">
    <source>
        <dbReference type="SAM" id="MobiDB-lite"/>
    </source>
</evidence>
<dbReference type="EMBL" id="JARQWQ010000193">
    <property type="protein sequence ID" value="KAK2547314.1"/>
    <property type="molecule type" value="Genomic_DNA"/>
</dbReference>
<dbReference type="FunFam" id="1.10.340.70:FF:000003">
    <property type="entry name" value="Protein CBG25708"/>
    <property type="match status" value="1"/>
</dbReference>
<dbReference type="FunFam" id="3.30.70.270:FF:000026">
    <property type="entry name" value="Transposon Ty3-G Gag-Pol polyprotein"/>
    <property type="match status" value="1"/>
</dbReference>
<dbReference type="InterPro" id="IPR000477">
    <property type="entry name" value="RT_dom"/>
</dbReference>
<feature type="domain" description="Integrase catalytic" evidence="2">
    <location>
        <begin position="966"/>
        <end position="1131"/>
    </location>
</feature>
<dbReference type="Proteomes" id="UP001249851">
    <property type="component" value="Unassembled WGS sequence"/>
</dbReference>
<dbReference type="Gene3D" id="1.10.340.70">
    <property type="match status" value="1"/>
</dbReference>
<dbReference type="InterPro" id="IPR001584">
    <property type="entry name" value="Integrase_cat-core"/>
</dbReference>
<feature type="compositionally biased region" description="Polar residues" evidence="1">
    <location>
        <begin position="1239"/>
        <end position="1263"/>
    </location>
</feature>
<dbReference type="AlphaFoldDB" id="A0AAD9PQS1"/>
<sequence length="1280" mass="145988">MATSQIIKGPVMDWSVGEGLYNRFKLWKQPCELLFSGPLVKLEEPIQCKYLLYWSGERGLELFNSWDLSEDEQKILRNYFDRFENFVKPHSNELIAAWELYNIKQTTLSLEEFIAKLRLLIKEANYPTAHHERFLRDFLVFGMNSQRVRKECLKGGNSLTFQKAKDLAKAEESADTQLKLRNKTTEKKKQNVHEVEVKHPVNVSEFSIPESAVFMGPIEATPLNVNAVTCKEKALLSVKIAPSSRGCQKTVTCKIDSGAETNIVPRSLYNQICPGTTVLEKPTVKLSAYGGTEIPNLGSCKMYIQGPHNCEPKQITFEVVDVPGPVIIGNITARELNLLKLNWPVAAIPRSYSGKKHPSPLTKEYLLKEYKDVFTGIGLFPGQPYHIEVDESIPPVQHPPRQVPVHLQPAYKRELERLTDLGIITEVQNEFTPWVNSVVVTPKADGSIRLCLDPRDLNRAVKRNAYYARTVDDVIPQVSGSTHFSILDARSGYWQVTLDKESSRLCTFSTPWGKFRWNRLPFGLTCSGDIFQEKMDTVFGQLDGLTGIADDTFVYGKSENDHDQHILNTLDIARENNVKFNPDKFQFKVEETSFFGLTWTSQGLKPDDKKVKCIVDMQPPQNLTELQSFMGMINYLNRFSPVISQISDSLRQLMKKEVPFVWQPEHQKAFQELKQAITEAPVLAYYDPNKENVIQSDASMKGLGCVLLQDGRPVYYASRSLNDAETRYSNIERELLAACWSLEKLNHFIYGKNVRLETDHKPLESIWRKSISSASPRLQRLLLRMAKYDVDLKYIPGRTNVVADAMSRVSHMEPASHGHKLPVIEVGTITSTLPATPAKLEEIRDETSKDETLCHLKDVVYHGWPELFQDCPHDLKDYWNYREDLSVENGLVLKGHRLIVPESLRTQMLSLVHQGHMGTEKCLLRAKDCMFWPGISKDIKEQISNCSTCIKYAKQQPKERLLQYNLPSFPWQRLSSDLFDYNGCQYLLVADYFSKFPVIRKLSTTTSSAIIHHLRSIFAEHGIPEELVTDNGPQYSSHEFKKFCSEWGITHTTSSPLYPQSNGFSERMVQTVKNLLKKSEEAGEDPYIALLNYRTTPVDSKLQAPAKLLNQRNYRTLLPSSGRLQRLKTNDDDLLYLQRRQESQRQQHGQRHRRELEDLSSGQAVAVYNPSSKTWTTAEVKDKLDEPRSYVVKTTNGSELRRNRIHLKPVAEKQTAKQTSPEEMPVPRESTPSKPPCTDVQTSTDKLIVDDTNTNIKRTSSGRTVKPPTKLNLYVGSRFS</sequence>
<reference evidence="3" key="1">
    <citation type="journal article" date="2023" name="G3 (Bethesda)">
        <title>Whole genome assembly and annotation of the endangered Caribbean coral Acropora cervicornis.</title>
        <authorList>
            <person name="Selwyn J.D."/>
            <person name="Vollmer S.V."/>
        </authorList>
    </citation>
    <scope>NUCLEOTIDE SEQUENCE</scope>
    <source>
        <strain evidence="3">K2</strain>
    </source>
</reference>
<dbReference type="GO" id="GO:0015074">
    <property type="term" value="P:DNA integration"/>
    <property type="evidence" value="ECO:0007669"/>
    <property type="project" value="InterPro"/>
</dbReference>
<dbReference type="InterPro" id="IPR043128">
    <property type="entry name" value="Rev_trsase/Diguanyl_cyclase"/>
</dbReference>
<name>A0AAD9PQS1_ACRCE</name>
<evidence type="ECO:0000313" key="4">
    <source>
        <dbReference type="Proteomes" id="UP001249851"/>
    </source>
</evidence>
<dbReference type="FunFam" id="3.30.420.10:FF:000063">
    <property type="entry name" value="Retrovirus-related Pol polyprotein from transposon 297-like Protein"/>
    <property type="match status" value="1"/>
</dbReference>
<feature type="region of interest" description="Disordered" evidence="1">
    <location>
        <begin position="1141"/>
        <end position="1165"/>
    </location>
</feature>
<dbReference type="SUPFAM" id="SSF53098">
    <property type="entry name" value="Ribonuclease H-like"/>
    <property type="match status" value="1"/>
</dbReference>
<dbReference type="Gene3D" id="3.10.10.10">
    <property type="entry name" value="HIV Type 1 Reverse Transcriptase, subunit A, domain 1"/>
    <property type="match status" value="1"/>
</dbReference>
<comment type="caution">
    <text evidence="3">The sequence shown here is derived from an EMBL/GenBank/DDBJ whole genome shotgun (WGS) entry which is preliminary data.</text>
</comment>
<dbReference type="Gene3D" id="3.30.70.270">
    <property type="match status" value="2"/>
</dbReference>
<evidence type="ECO:0000259" key="2">
    <source>
        <dbReference type="PROSITE" id="PS50994"/>
    </source>
</evidence>
<proteinExistence type="predicted"/>
<dbReference type="Pfam" id="PF00665">
    <property type="entry name" value="rve"/>
    <property type="match status" value="1"/>
</dbReference>
<dbReference type="Pfam" id="PF17919">
    <property type="entry name" value="RT_RNaseH_2"/>
    <property type="match status" value="1"/>
</dbReference>
<feature type="region of interest" description="Disordered" evidence="1">
    <location>
        <begin position="1209"/>
        <end position="1280"/>
    </location>
</feature>
<dbReference type="PANTHER" id="PTHR37984">
    <property type="entry name" value="PROTEIN CBG26694"/>
    <property type="match status" value="1"/>
</dbReference>
<accession>A0AAD9PQS1</accession>
<dbReference type="InterPro" id="IPR041588">
    <property type="entry name" value="Integrase_H2C2"/>
</dbReference>
<dbReference type="Gene3D" id="3.30.420.10">
    <property type="entry name" value="Ribonuclease H-like superfamily/Ribonuclease H"/>
    <property type="match status" value="1"/>
</dbReference>
<dbReference type="CDD" id="cd01647">
    <property type="entry name" value="RT_LTR"/>
    <property type="match status" value="1"/>
</dbReference>
<dbReference type="InterPro" id="IPR036397">
    <property type="entry name" value="RNaseH_sf"/>
</dbReference>
<dbReference type="InterPro" id="IPR050951">
    <property type="entry name" value="Retrovirus_Pol_polyprotein"/>
</dbReference>
<dbReference type="InterPro" id="IPR043502">
    <property type="entry name" value="DNA/RNA_pol_sf"/>
</dbReference>
<dbReference type="Pfam" id="PF17921">
    <property type="entry name" value="Integrase_H2C2"/>
    <property type="match status" value="1"/>
</dbReference>
<keyword evidence="4" id="KW-1185">Reference proteome</keyword>
<dbReference type="SUPFAM" id="SSF56672">
    <property type="entry name" value="DNA/RNA polymerases"/>
    <property type="match status" value="1"/>
</dbReference>